<evidence type="ECO:0000256" key="2">
    <source>
        <dbReference type="ARBA" id="ARBA00012171"/>
    </source>
</evidence>
<accession>A0ABV0BCC5</accession>
<dbReference type="EMBL" id="JBDIZK010000008">
    <property type="protein sequence ID" value="MEN3748416.1"/>
    <property type="molecule type" value="Genomic_DNA"/>
</dbReference>
<proteinExistence type="predicted"/>
<dbReference type="SUPFAM" id="SSF55909">
    <property type="entry name" value="Pentein"/>
    <property type="match status" value="1"/>
</dbReference>
<keyword evidence="5" id="KW-1185">Reference proteome</keyword>
<dbReference type="EC" id="3.5.3.6" evidence="2"/>
<protein>
    <recommendedName>
        <fullName evidence="2">arginine deiminase</fullName>
        <ecNumber evidence="2">3.5.3.6</ecNumber>
    </recommendedName>
</protein>
<evidence type="ECO:0000313" key="5">
    <source>
        <dbReference type="Proteomes" id="UP001427805"/>
    </source>
</evidence>
<organism evidence="4 5">
    <name type="scientific">Sphingomonas rustica</name>
    <dbReference type="NCBI Taxonomy" id="3103142"/>
    <lineage>
        <taxon>Bacteria</taxon>
        <taxon>Pseudomonadati</taxon>
        <taxon>Pseudomonadota</taxon>
        <taxon>Alphaproteobacteria</taxon>
        <taxon>Sphingomonadales</taxon>
        <taxon>Sphingomonadaceae</taxon>
        <taxon>Sphingomonas</taxon>
    </lineage>
</organism>
<dbReference type="Pfam" id="PF19420">
    <property type="entry name" value="DDAH_eukar"/>
    <property type="match status" value="1"/>
</dbReference>
<evidence type="ECO:0000256" key="3">
    <source>
        <dbReference type="ARBA" id="ARBA00049429"/>
    </source>
</evidence>
<name>A0ABV0BCC5_9SPHN</name>
<comment type="caution">
    <text evidence="4">The sequence shown here is derived from an EMBL/GenBank/DDBJ whole genome shotgun (WGS) entry which is preliminary data.</text>
</comment>
<dbReference type="PANTHER" id="PTHR47271">
    <property type="entry name" value="ARGININE DEIMINASE"/>
    <property type="match status" value="1"/>
</dbReference>
<dbReference type="Proteomes" id="UP001427805">
    <property type="component" value="Unassembled WGS sequence"/>
</dbReference>
<evidence type="ECO:0000313" key="4">
    <source>
        <dbReference type="EMBL" id="MEN3748416.1"/>
    </source>
</evidence>
<dbReference type="PANTHER" id="PTHR47271:SF2">
    <property type="entry name" value="ARGININE DEIMINASE"/>
    <property type="match status" value="1"/>
</dbReference>
<dbReference type="RefSeq" id="WP_346247439.1">
    <property type="nucleotide sequence ID" value="NZ_JBDIZK010000008.1"/>
</dbReference>
<evidence type="ECO:0000256" key="1">
    <source>
        <dbReference type="ARBA" id="ARBA00005213"/>
    </source>
</evidence>
<sequence>MKLIFEEGAGGLIDDRVATAPWRVECESDRLTDVVLGAPTFLEAVPCCSVTRETLREGFATDCAAAVRQHAALVDLLERHGVACHVIPAAEGLADLCFARDVAVTTPWGVVALNPALAHRSVEVDHLVATLAAQDIRPVMRIREGTIEGGDVCIVRPGLVVIGCSGERTDRAGSEALARLFRRRGWEAIIHPFDPHFLHLDTIFCMLDRQTALACTDVLSDGFIAEMEGRGITLLPVSYKEGRKLGCNILSLDGRTILAAAGHPRVEQQLVRAGFAVEVVDISQFAACGGGIHCLTMPLARAARR</sequence>
<dbReference type="Gene3D" id="3.75.10.10">
    <property type="entry name" value="L-arginine/glycine Amidinotransferase, Chain A"/>
    <property type="match status" value="1"/>
</dbReference>
<comment type="catalytic activity">
    <reaction evidence="3">
        <text>L-arginine + H2O = L-citrulline + NH4(+)</text>
        <dbReference type="Rhea" id="RHEA:19597"/>
        <dbReference type="ChEBI" id="CHEBI:15377"/>
        <dbReference type="ChEBI" id="CHEBI:28938"/>
        <dbReference type="ChEBI" id="CHEBI:32682"/>
        <dbReference type="ChEBI" id="CHEBI:57743"/>
        <dbReference type="EC" id="3.5.3.6"/>
    </reaction>
</comment>
<reference evidence="4 5" key="1">
    <citation type="submission" date="2024-05" db="EMBL/GenBank/DDBJ databases">
        <title>Sphingomonas sp. HF-S3 16S ribosomal RNA gene Genome sequencing and assembly.</title>
        <authorList>
            <person name="Lee H."/>
        </authorList>
    </citation>
    <scope>NUCLEOTIDE SEQUENCE [LARGE SCALE GENOMIC DNA]</scope>
    <source>
        <strain evidence="4 5">HF-S3</strain>
    </source>
</reference>
<gene>
    <name evidence="4" type="ORF">TPR58_14670</name>
</gene>
<comment type="pathway">
    <text evidence="1">Amino-acid degradation; L-arginine degradation via ADI pathway; carbamoyl phosphate from L-arginine: step 1/2.</text>
</comment>